<dbReference type="InterPro" id="IPR042097">
    <property type="entry name" value="Aminopeptidase_N-like_N_sf"/>
</dbReference>
<dbReference type="InterPro" id="IPR001930">
    <property type="entry name" value="Peptidase_M1"/>
</dbReference>
<dbReference type="SUPFAM" id="SSF63737">
    <property type="entry name" value="Leukotriene A4 hydrolase N-terminal domain"/>
    <property type="match status" value="1"/>
</dbReference>
<dbReference type="InterPro" id="IPR027268">
    <property type="entry name" value="Peptidase_M4/M1_CTD_sf"/>
</dbReference>
<keyword evidence="5 13" id="KW-0378">Hydrolase</keyword>
<evidence type="ECO:0000256" key="7">
    <source>
        <dbReference type="ARBA" id="ARBA00023049"/>
    </source>
</evidence>
<evidence type="ECO:0000256" key="8">
    <source>
        <dbReference type="SAM" id="MobiDB-lite"/>
    </source>
</evidence>
<dbReference type="InterPro" id="IPR050344">
    <property type="entry name" value="Peptidase_M1_aminopeptidases"/>
</dbReference>
<dbReference type="Pfam" id="PF11838">
    <property type="entry name" value="ERAP1_C"/>
    <property type="match status" value="1"/>
</dbReference>
<sequence length="1159" mass="125227">MQPAHHDSGGSDADDDDQQQPLLLSRLAARYNRNRQHARARRRTCWRLAALALALAAAVALALLRPHLPDSGRPTQPQPTPAPTAPPDTDPAPPEPAPRPPGYRLPAHVAPWHYRLSIAPRLDKLAFDGAVEVELQIRRAVPAIELHADPDSLAVSSVTLWRHAASSAGSSSPRPLAAYETRAVAGRLRRLAPNPDQLVAELAAWPRSREPRGGFVGDGLEIPTTWRMLDHPGDVLRVVSTGRQSVLQPGNYTLALTFSGTIGDKTMSGFYRSEYVANSTTSWVAITHFEPTAARSAFPCFDEPHLKATFDVSVALPPPWHALSNSPLAAIISLANDPAGHVISRSSSPDLRVFTFERTIPLSTYLVAWAVSDYVHAERAVRDDLSVRIWFAPGADADAAFSLDVAVRSVAVFESAINVPLPMSKIDLLPVPDYSAEAMENWGLITFDSSLLLVPPDADTLTKMTAALLVAHELAHYWFGDLVTMAWWDNLWLNEGFAEFMQYVGAQSAIPEMDLDAQFFWLEHMLALHADASHFTHPIVVDVVDPESTPALFDDISYNKGASVLRMMSRIVNVVVAADTEITTPRARGPAVAGKRQRSTKTSAVSDDPIPGGQNSTLLFRALASYIRNHMFSVAGTTELWADMDAVLRDAGVKLHLSAIMRPWVEQPGFPTVRITFNASTNAYELSQSRFTLLADADPRRCSEREDAGDEDLEPARDRDEIRDQTWPIVLTYRFVDESGAPRDDETAGPRFVIMKSKTSVIPIPQQYAESTAPPLLVANLDSIGVFRVEYEPSLALKIAAVVSATQVSDDDARDPDTASALGRIDRAGFVSDVIALALSGRGMSSLAGIRQALAFLERETSAAVWKAALDGLLKLNDALPRHPDGATAAEAVAATRSWMAGVVDGIGVKVGWTRNQNGLMDVIRADVLQAAVVLGSPQTLLAGKRLYENITSGWSAAKAPMHVDLPAGMSAEVFSLVIGAGIATSSPSEFVRLLSAARAAAEVSSRLPYEDWLAVVKGLAFTPSPLHLDLLLDFVQGAPRIHGQDTVAFYRVLAQGSLSGAQILWSALREQFESGTFVLTGGSNALAEALEAAIARFRDPVFLRDARAFVRGADKAGGKGGQMARMAARTVERGLERARAAMVAVGRLAELCGSTIPQ</sequence>
<dbReference type="PANTHER" id="PTHR11533:SF299">
    <property type="entry name" value="AMINOPEPTIDASE"/>
    <property type="match status" value="1"/>
</dbReference>
<dbReference type="InterPro" id="IPR045357">
    <property type="entry name" value="Aminopeptidase_N-like_N"/>
</dbReference>
<keyword evidence="13" id="KW-0031">Aminopeptidase</keyword>
<dbReference type="SUPFAM" id="SSF55486">
    <property type="entry name" value="Metalloproteases ('zincins'), catalytic domain"/>
    <property type="match status" value="2"/>
</dbReference>
<feature type="domain" description="Aminopeptidase N-like N-terminal" evidence="12">
    <location>
        <begin position="223"/>
        <end position="366"/>
    </location>
</feature>
<feature type="region of interest" description="Disordered" evidence="8">
    <location>
        <begin position="68"/>
        <end position="104"/>
    </location>
</feature>
<comment type="caution">
    <text evidence="13">The sequence shown here is derived from an EMBL/GenBank/DDBJ whole genome shotgun (WGS) entry which is preliminary data.</text>
</comment>
<dbReference type="Gene3D" id="1.10.390.10">
    <property type="entry name" value="Neutral Protease Domain 2"/>
    <property type="match status" value="1"/>
</dbReference>
<evidence type="ECO:0000256" key="3">
    <source>
        <dbReference type="ARBA" id="ARBA00022670"/>
    </source>
</evidence>
<dbReference type="InterPro" id="IPR024571">
    <property type="entry name" value="ERAP1-like_C_dom"/>
</dbReference>
<evidence type="ECO:0000313" key="13">
    <source>
        <dbReference type="EMBL" id="KAL2912796.1"/>
    </source>
</evidence>
<dbReference type="EC" id="3.4.11.2" evidence="13"/>
<keyword evidence="9" id="KW-0472">Membrane</keyword>
<dbReference type="InterPro" id="IPR014782">
    <property type="entry name" value="Peptidase_M1_dom"/>
</dbReference>
<evidence type="ECO:0000256" key="5">
    <source>
        <dbReference type="ARBA" id="ARBA00022801"/>
    </source>
</evidence>
<evidence type="ECO:0000256" key="2">
    <source>
        <dbReference type="ARBA" id="ARBA00010136"/>
    </source>
</evidence>
<dbReference type="Gene3D" id="2.60.40.1910">
    <property type="match status" value="1"/>
</dbReference>
<gene>
    <name evidence="13" type="primary">APE2_1</name>
    <name evidence="13" type="ORF">HK105_207683</name>
</gene>
<dbReference type="Pfam" id="PF01433">
    <property type="entry name" value="Peptidase_M1"/>
    <property type="match status" value="1"/>
</dbReference>
<evidence type="ECO:0000256" key="9">
    <source>
        <dbReference type="SAM" id="Phobius"/>
    </source>
</evidence>
<feature type="domain" description="Peptidase M1 membrane alanine aminopeptidase" evidence="10">
    <location>
        <begin position="401"/>
        <end position="572"/>
    </location>
</feature>
<comment type="similarity">
    <text evidence="2">Belongs to the peptidase M1 family.</text>
</comment>
<feature type="compositionally biased region" description="Pro residues" evidence="8">
    <location>
        <begin position="76"/>
        <end position="103"/>
    </location>
</feature>
<dbReference type="Pfam" id="PF17900">
    <property type="entry name" value="Peptidase_M1_N"/>
    <property type="match status" value="1"/>
</dbReference>
<dbReference type="PANTHER" id="PTHR11533">
    <property type="entry name" value="PROTEASE M1 ZINC METALLOPROTEASE"/>
    <property type="match status" value="1"/>
</dbReference>
<keyword evidence="7" id="KW-0482">Metalloprotease</keyword>
<evidence type="ECO:0000256" key="4">
    <source>
        <dbReference type="ARBA" id="ARBA00022723"/>
    </source>
</evidence>
<dbReference type="CDD" id="cd09601">
    <property type="entry name" value="M1_APN-Q_like"/>
    <property type="match status" value="1"/>
</dbReference>
<keyword evidence="6" id="KW-0862">Zinc</keyword>
<keyword evidence="9" id="KW-1133">Transmembrane helix</keyword>
<protein>
    <submittedName>
        <fullName evidence="13">Aminopeptidase 2 mitochondrial</fullName>
        <ecNumber evidence="13">3.4.11.2</ecNumber>
    </submittedName>
</protein>
<evidence type="ECO:0000256" key="1">
    <source>
        <dbReference type="ARBA" id="ARBA00001947"/>
    </source>
</evidence>
<feature type="region of interest" description="Disordered" evidence="8">
    <location>
        <begin position="587"/>
        <end position="608"/>
    </location>
</feature>
<feature type="region of interest" description="Disordered" evidence="8">
    <location>
        <begin position="1"/>
        <end position="22"/>
    </location>
</feature>
<organism evidence="13 14">
    <name type="scientific">Polyrhizophydium stewartii</name>
    <dbReference type="NCBI Taxonomy" id="2732419"/>
    <lineage>
        <taxon>Eukaryota</taxon>
        <taxon>Fungi</taxon>
        <taxon>Fungi incertae sedis</taxon>
        <taxon>Chytridiomycota</taxon>
        <taxon>Chytridiomycota incertae sedis</taxon>
        <taxon>Chytridiomycetes</taxon>
        <taxon>Rhizophydiales</taxon>
        <taxon>Rhizophydiales incertae sedis</taxon>
        <taxon>Polyrhizophydium</taxon>
    </lineage>
</organism>
<keyword evidence="4" id="KW-0479">Metal-binding</keyword>
<accession>A0ABR4N025</accession>
<comment type="cofactor">
    <cofactor evidence="1">
        <name>Zn(2+)</name>
        <dbReference type="ChEBI" id="CHEBI:29105"/>
    </cofactor>
</comment>
<dbReference type="EMBL" id="JADGIZ020000057">
    <property type="protein sequence ID" value="KAL2912796.1"/>
    <property type="molecule type" value="Genomic_DNA"/>
</dbReference>
<evidence type="ECO:0000313" key="14">
    <source>
        <dbReference type="Proteomes" id="UP001527925"/>
    </source>
</evidence>
<keyword evidence="14" id="KW-1185">Reference proteome</keyword>
<evidence type="ECO:0000259" key="11">
    <source>
        <dbReference type="Pfam" id="PF11838"/>
    </source>
</evidence>
<dbReference type="PRINTS" id="PR00756">
    <property type="entry name" value="ALADIPTASE"/>
</dbReference>
<feature type="transmembrane region" description="Helical" evidence="9">
    <location>
        <begin position="45"/>
        <end position="64"/>
    </location>
</feature>
<evidence type="ECO:0000256" key="6">
    <source>
        <dbReference type="ARBA" id="ARBA00022833"/>
    </source>
</evidence>
<dbReference type="GO" id="GO:0016285">
    <property type="term" value="F:alanyl aminopeptidase activity"/>
    <property type="evidence" value="ECO:0007669"/>
    <property type="project" value="UniProtKB-EC"/>
</dbReference>
<feature type="domain" description="ERAP1-like C-terminal" evidence="11">
    <location>
        <begin position="777"/>
        <end position="1118"/>
    </location>
</feature>
<name>A0ABR4N025_9FUNG</name>
<proteinExistence type="inferred from homology"/>
<dbReference type="Gene3D" id="1.25.50.20">
    <property type="match status" value="1"/>
</dbReference>
<reference evidence="13 14" key="1">
    <citation type="submission" date="2023-09" db="EMBL/GenBank/DDBJ databases">
        <title>Pangenome analysis of Batrachochytrium dendrobatidis and related Chytrids.</title>
        <authorList>
            <person name="Yacoub M.N."/>
            <person name="Stajich J.E."/>
            <person name="James T.Y."/>
        </authorList>
    </citation>
    <scope>NUCLEOTIDE SEQUENCE [LARGE SCALE GENOMIC DNA]</scope>
    <source>
        <strain evidence="13 14">JEL0888</strain>
    </source>
</reference>
<dbReference type="InterPro" id="IPR034016">
    <property type="entry name" value="M1_APN-typ"/>
</dbReference>
<keyword evidence="3" id="KW-0645">Protease</keyword>
<dbReference type="Proteomes" id="UP001527925">
    <property type="component" value="Unassembled WGS sequence"/>
</dbReference>
<dbReference type="Gene3D" id="2.60.40.1730">
    <property type="entry name" value="tricorn interacting facor f3 domain"/>
    <property type="match status" value="2"/>
</dbReference>
<keyword evidence="9" id="KW-0812">Transmembrane</keyword>
<evidence type="ECO:0000259" key="10">
    <source>
        <dbReference type="Pfam" id="PF01433"/>
    </source>
</evidence>
<evidence type="ECO:0000259" key="12">
    <source>
        <dbReference type="Pfam" id="PF17900"/>
    </source>
</evidence>